<dbReference type="EMBL" id="LHXJ01000159">
    <property type="protein sequence ID" value="KXA88477.1"/>
    <property type="molecule type" value="Genomic_DNA"/>
</dbReference>
<accession>A0A133U2R6</accession>
<gene>
    <name evidence="1" type="ORF">AKJ57_06890</name>
</gene>
<dbReference type="AlphaFoldDB" id="A0A133U2R6"/>
<evidence type="ECO:0000313" key="1">
    <source>
        <dbReference type="EMBL" id="KXA88477.1"/>
    </source>
</evidence>
<sequence length="110" mass="11950">MGEEPHVRVTAIVSQLAGPFQPASLPFSFANDLEEVVPIDKTRNGAALWYCPVWGCPVTAGEPEEIVLHLEGHCKPDEVIHRELQSFRGAALNGGIACNKAPDDPEHPKK</sequence>
<reference evidence="1 2" key="1">
    <citation type="journal article" date="2016" name="Sci. Rep.">
        <title>Metabolic traits of an uncultured archaeal lineage -MSBL1- from brine pools of the Red Sea.</title>
        <authorList>
            <person name="Mwirichia R."/>
            <person name="Alam I."/>
            <person name="Rashid M."/>
            <person name="Vinu M."/>
            <person name="Ba-Alawi W."/>
            <person name="Anthony Kamau A."/>
            <person name="Kamanda Ngugi D."/>
            <person name="Goker M."/>
            <person name="Klenk H.P."/>
            <person name="Bajic V."/>
            <person name="Stingl U."/>
        </authorList>
    </citation>
    <scope>NUCLEOTIDE SEQUENCE [LARGE SCALE GENOMIC DNA]</scope>
    <source>
        <strain evidence="1">SCGC-AAA259A05</strain>
    </source>
</reference>
<name>A0A133U2R6_9EURY</name>
<protein>
    <submittedName>
        <fullName evidence="1">Uncharacterized protein</fullName>
    </submittedName>
</protein>
<proteinExistence type="predicted"/>
<comment type="caution">
    <text evidence="1">The sequence shown here is derived from an EMBL/GenBank/DDBJ whole genome shotgun (WGS) entry which is preliminary data.</text>
</comment>
<evidence type="ECO:0000313" key="2">
    <source>
        <dbReference type="Proteomes" id="UP000070163"/>
    </source>
</evidence>
<keyword evidence="2" id="KW-1185">Reference proteome</keyword>
<dbReference type="Proteomes" id="UP000070163">
    <property type="component" value="Unassembled WGS sequence"/>
</dbReference>
<organism evidence="1 2">
    <name type="scientific">candidate division MSBL1 archaeon SCGC-AAA259A05</name>
    <dbReference type="NCBI Taxonomy" id="1698259"/>
    <lineage>
        <taxon>Archaea</taxon>
        <taxon>Methanobacteriati</taxon>
        <taxon>Methanobacteriota</taxon>
        <taxon>candidate division MSBL1</taxon>
    </lineage>
</organism>